<feature type="transmembrane region" description="Helical" evidence="7">
    <location>
        <begin position="178"/>
        <end position="198"/>
    </location>
</feature>
<evidence type="ECO:0000256" key="3">
    <source>
        <dbReference type="ARBA" id="ARBA00022989"/>
    </source>
</evidence>
<evidence type="ECO:0000256" key="1">
    <source>
        <dbReference type="ARBA" id="ARBA00004141"/>
    </source>
</evidence>
<evidence type="ECO:0000256" key="4">
    <source>
        <dbReference type="ARBA" id="ARBA00023136"/>
    </source>
</evidence>
<evidence type="ECO:0000256" key="2">
    <source>
        <dbReference type="ARBA" id="ARBA00022692"/>
    </source>
</evidence>
<evidence type="ECO:0000256" key="5">
    <source>
        <dbReference type="ARBA" id="ARBA00038359"/>
    </source>
</evidence>
<protein>
    <recommendedName>
        <fullName evidence="8">Rhodopsin domain-containing protein</fullName>
    </recommendedName>
</protein>
<feature type="transmembrane region" description="Helical" evidence="7">
    <location>
        <begin position="205"/>
        <end position="223"/>
    </location>
</feature>
<dbReference type="AlphaFoldDB" id="A0A2J6RXW9"/>
<dbReference type="InterPro" id="IPR049326">
    <property type="entry name" value="Rhodopsin_dom_fungi"/>
</dbReference>
<dbReference type="STRING" id="1149755.A0A2J6RXW9"/>
<dbReference type="Proteomes" id="UP000235786">
    <property type="component" value="Unassembled WGS sequence"/>
</dbReference>
<feature type="transmembrane region" description="Helical" evidence="7">
    <location>
        <begin position="43"/>
        <end position="61"/>
    </location>
</feature>
<name>A0A2J6RXW9_HYAVF</name>
<feature type="region of interest" description="Disordered" evidence="6">
    <location>
        <begin position="391"/>
        <end position="412"/>
    </location>
</feature>
<reference evidence="9 10" key="1">
    <citation type="submission" date="2016-04" db="EMBL/GenBank/DDBJ databases">
        <title>A degradative enzymes factory behind the ericoid mycorrhizal symbiosis.</title>
        <authorList>
            <consortium name="DOE Joint Genome Institute"/>
            <person name="Martino E."/>
            <person name="Morin E."/>
            <person name="Grelet G."/>
            <person name="Kuo A."/>
            <person name="Kohler A."/>
            <person name="Daghino S."/>
            <person name="Barry K."/>
            <person name="Choi C."/>
            <person name="Cichocki N."/>
            <person name="Clum A."/>
            <person name="Copeland A."/>
            <person name="Hainaut M."/>
            <person name="Haridas S."/>
            <person name="Labutti K."/>
            <person name="Lindquist E."/>
            <person name="Lipzen A."/>
            <person name="Khouja H.-R."/>
            <person name="Murat C."/>
            <person name="Ohm R."/>
            <person name="Olson A."/>
            <person name="Spatafora J."/>
            <person name="Veneault-Fourrey C."/>
            <person name="Henrissat B."/>
            <person name="Grigoriev I."/>
            <person name="Martin F."/>
            <person name="Perotto S."/>
        </authorList>
    </citation>
    <scope>NUCLEOTIDE SEQUENCE [LARGE SCALE GENOMIC DNA]</scope>
    <source>
        <strain evidence="9 10">F</strain>
    </source>
</reference>
<sequence>MTAEDRGPQVAGVAILFLILSWIFVSLRCYVRGFMIKSFGPDDWFAVASLILFTLYCIFVLKGVEYGTGQHLANLPEQNIPIALKKWWWCCELAYISSTTVLKISIAIFLGRICVKRSHILTIWVVLGVVTGFSLFYFFLVVFQCSPITYFWTQYVGAAGKCVPAKVITDSTYAHSAISAWADWTMGILPIFLVWDLAMNPRTKVSVALILALGALGSTATIVRIPYIKQLAQNDFLYSTTDVAIWSTVEPGIGITAAALATLRPLFHNFLSRSKLFGSSTQSRNVTSAWVASQKANRGGYFRSGGVEMDTELGLRTDLRQGGAVTTTIKSRSNPDYEDNVVGKPKKPNRTGSGRGLRWNETERDVKDDSSEDFLPVQRPIVDWRGVKKTTEISTTREVSPREAGKSGPSSG</sequence>
<evidence type="ECO:0000259" key="8">
    <source>
        <dbReference type="Pfam" id="PF20684"/>
    </source>
</evidence>
<evidence type="ECO:0000256" key="6">
    <source>
        <dbReference type="SAM" id="MobiDB-lite"/>
    </source>
</evidence>
<keyword evidence="2 7" id="KW-0812">Transmembrane</keyword>
<feature type="transmembrane region" description="Helical" evidence="7">
    <location>
        <begin position="12"/>
        <end position="31"/>
    </location>
</feature>
<feature type="domain" description="Rhodopsin" evidence="8">
    <location>
        <begin position="27"/>
        <end position="268"/>
    </location>
</feature>
<comment type="similarity">
    <text evidence="5">Belongs to the SAT4 family.</text>
</comment>
<organism evidence="9 10">
    <name type="scientific">Hyaloscypha variabilis (strain UAMH 11265 / GT02V1 / F)</name>
    <name type="common">Meliniomyces variabilis</name>
    <dbReference type="NCBI Taxonomy" id="1149755"/>
    <lineage>
        <taxon>Eukaryota</taxon>
        <taxon>Fungi</taxon>
        <taxon>Dikarya</taxon>
        <taxon>Ascomycota</taxon>
        <taxon>Pezizomycotina</taxon>
        <taxon>Leotiomycetes</taxon>
        <taxon>Helotiales</taxon>
        <taxon>Hyaloscyphaceae</taxon>
        <taxon>Hyaloscypha</taxon>
        <taxon>Hyaloscypha variabilis</taxon>
    </lineage>
</organism>
<comment type="subcellular location">
    <subcellularLocation>
        <location evidence="1">Membrane</location>
        <topology evidence="1">Multi-pass membrane protein</topology>
    </subcellularLocation>
</comment>
<feature type="transmembrane region" description="Helical" evidence="7">
    <location>
        <begin position="93"/>
        <end position="114"/>
    </location>
</feature>
<accession>A0A2J6RXW9</accession>
<dbReference type="GO" id="GO:0016020">
    <property type="term" value="C:membrane"/>
    <property type="evidence" value="ECO:0007669"/>
    <property type="project" value="UniProtKB-SubCell"/>
</dbReference>
<proteinExistence type="inferred from homology"/>
<keyword evidence="3 7" id="KW-1133">Transmembrane helix</keyword>
<dbReference type="PANTHER" id="PTHR33048:SF96">
    <property type="entry name" value="INTEGRAL MEMBRANE PROTEIN"/>
    <property type="match status" value="1"/>
</dbReference>
<evidence type="ECO:0000256" key="7">
    <source>
        <dbReference type="SAM" id="Phobius"/>
    </source>
</evidence>
<keyword evidence="4 7" id="KW-0472">Membrane</keyword>
<dbReference type="Pfam" id="PF20684">
    <property type="entry name" value="Fung_rhodopsin"/>
    <property type="match status" value="1"/>
</dbReference>
<feature type="transmembrane region" description="Helical" evidence="7">
    <location>
        <begin position="121"/>
        <end position="143"/>
    </location>
</feature>
<feature type="region of interest" description="Disordered" evidence="6">
    <location>
        <begin position="329"/>
        <end position="374"/>
    </location>
</feature>
<keyword evidence="10" id="KW-1185">Reference proteome</keyword>
<feature type="compositionally biased region" description="Basic and acidic residues" evidence="6">
    <location>
        <begin position="358"/>
        <end position="369"/>
    </location>
</feature>
<dbReference type="OrthoDB" id="3936451at2759"/>
<gene>
    <name evidence="9" type="ORF">L207DRAFT_423426</name>
</gene>
<evidence type="ECO:0000313" key="10">
    <source>
        <dbReference type="Proteomes" id="UP000235786"/>
    </source>
</evidence>
<dbReference type="InterPro" id="IPR052337">
    <property type="entry name" value="SAT4-like"/>
</dbReference>
<dbReference type="EMBL" id="KZ613942">
    <property type="protein sequence ID" value="PMD43363.1"/>
    <property type="molecule type" value="Genomic_DNA"/>
</dbReference>
<evidence type="ECO:0000313" key="9">
    <source>
        <dbReference type="EMBL" id="PMD43363.1"/>
    </source>
</evidence>
<dbReference type="PANTHER" id="PTHR33048">
    <property type="entry name" value="PTH11-LIKE INTEGRAL MEMBRANE PROTEIN (AFU_ORTHOLOGUE AFUA_5G11245)"/>
    <property type="match status" value="1"/>
</dbReference>